<dbReference type="CDD" id="cd13143">
    <property type="entry name" value="MATE_MepA_like"/>
    <property type="match status" value="1"/>
</dbReference>
<dbReference type="OrthoDB" id="9811110at2"/>
<evidence type="ECO:0000313" key="13">
    <source>
        <dbReference type="EMBL" id="PNL91435.1"/>
    </source>
</evidence>
<sequence length="482" mass="52633">MKISNTEERLRTENVGKLLLTLSIPNIVAQLINMLYNVVDRMFIGHIPEVGSLALTGVGVAFPVVMLIMAFSYFIGMGGAPLASIKMGQGNKKDGERILGTSVFMLVMISVTLTVLFLVFGEQLLVLFGASAETLPFAWDYMKLYTLGTIFVQLALGLTPFISAQGFAKESMLAVLIGAVFNIVLDPILIYGFDMGVQGAAIATVISQMMSAIYVLYFLLGKKTTLKIKKEHLKVNKVFAIGILGLGISPFIMQSTESLLNISFNTALSTYGGDINVGAMTIIASLMQALMLPLMGLTQGAQPIISYNYGAQNNERVKKAFTWLFGLSIGYSTLFWLVMKLTPRFLIRFFTTDPVLMETTIASINVYMAVVFVLGAQIATQQTLIALGQSRQSLLLALLRKIILLIPLIYILPQFMENKVYAVLLSEPIADFLSVTITVIVFFITFKKLLANNHAEIPDHPEAAVESSAQVSSGADAITENR</sequence>
<comment type="caution">
    <text evidence="13">The sequence shown here is derived from an EMBL/GenBank/DDBJ whole genome shotgun (WGS) entry which is preliminary data.</text>
</comment>
<dbReference type="RefSeq" id="WP_083068407.1">
    <property type="nucleotide sequence ID" value="NZ_JALXKY010000018.1"/>
</dbReference>
<feature type="transmembrane region" description="Helical" evidence="11">
    <location>
        <begin position="275"/>
        <end position="299"/>
    </location>
</feature>
<keyword evidence="8 11" id="KW-0472">Membrane</keyword>
<evidence type="ECO:0000256" key="2">
    <source>
        <dbReference type="ARBA" id="ARBA00008417"/>
    </source>
</evidence>
<protein>
    <recommendedName>
        <fullName evidence="3">Multidrug export protein MepA</fullName>
    </recommendedName>
</protein>
<feature type="transmembrane region" description="Helical" evidence="11">
    <location>
        <begin position="199"/>
        <end position="217"/>
    </location>
</feature>
<evidence type="ECO:0000256" key="11">
    <source>
        <dbReference type="SAM" id="Phobius"/>
    </source>
</evidence>
<dbReference type="NCBIfam" id="TIGR00797">
    <property type="entry name" value="matE"/>
    <property type="match status" value="1"/>
</dbReference>
<dbReference type="GO" id="GO:0005886">
    <property type="term" value="C:plasma membrane"/>
    <property type="evidence" value="ECO:0007669"/>
    <property type="project" value="UniProtKB-SubCell"/>
</dbReference>
<evidence type="ECO:0000256" key="10">
    <source>
        <dbReference type="SAM" id="MobiDB-lite"/>
    </source>
</evidence>
<keyword evidence="9" id="KW-0046">Antibiotic resistance</keyword>
<feature type="transmembrane region" description="Helical" evidence="11">
    <location>
        <begin position="98"/>
        <end position="121"/>
    </location>
</feature>
<feature type="transmembrane region" description="Helical" evidence="11">
    <location>
        <begin position="432"/>
        <end position="450"/>
    </location>
</feature>
<organism evidence="13 14">
    <name type="scientific">Aerococcus viridans</name>
    <dbReference type="NCBI Taxonomy" id="1377"/>
    <lineage>
        <taxon>Bacteria</taxon>
        <taxon>Bacillati</taxon>
        <taxon>Bacillota</taxon>
        <taxon>Bacilli</taxon>
        <taxon>Lactobacillales</taxon>
        <taxon>Aerococcaceae</taxon>
        <taxon>Aerococcus</taxon>
    </lineage>
</organism>
<dbReference type="Proteomes" id="UP000235701">
    <property type="component" value="Unassembled WGS sequence"/>
</dbReference>
<feature type="transmembrane region" description="Helical" evidence="11">
    <location>
        <begin position="173"/>
        <end position="193"/>
    </location>
</feature>
<evidence type="ECO:0000256" key="8">
    <source>
        <dbReference type="ARBA" id="ARBA00023136"/>
    </source>
</evidence>
<dbReference type="PANTHER" id="PTHR43823:SF3">
    <property type="entry name" value="MULTIDRUG EXPORT PROTEIN MEPA"/>
    <property type="match status" value="1"/>
</dbReference>
<reference evidence="12 15" key="1">
    <citation type="submission" date="2017-09" db="EMBL/GenBank/DDBJ databases">
        <title>Bacterial strain isolated from the female urinary microbiota.</title>
        <authorList>
            <person name="Thomas-White K."/>
            <person name="Kumar N."/>
            <person name="Forster S."/>
            <person name="Putonti C."/>
            <person name="Lawley T."/>
            <person name="Wolfe A.J."/>
        </authorList>
    </citation>
    <scope>NUCLEOTIDE SEQUENCE [LARGE SCALE GENOMIC DNA]</scope>
    <source>
        <strain evidence="12 15">UMB0240</strain>
    </source>
</reference>
<comment type="similarity">
    <text evidence="2">Belongs to the multi antimicrobial extrusion (MATE) (TC 2.A.66.1) family. MepA subfamily.</text>
</comment>
<dbReference type="Proteomes" id="UP000192813">
    <property type="component" value="Unassembled WGS sequence"/>
</dbReference>
<dbReference type="PANTHER" id="PTHR43823">
    <property type="entry name" value="SPORULATION PROTEIN YKVU"/>
    <property type="match status" value="1"/>
</dbReference>
<keyword evidence="6 11" id="KW-0812">Transmembrane</keyword>
<gene>
    <name evidence="13" type="ORF">A6J77_003990</name>
    <name evidence="12" type="ORF">CJ191_08965</name>
</gene>
<dbReference type="Pfam" id="PF01554">
    <property type="entry name" value="MatE"/>
    <property type="match status" value="2"/>
</dbReference>
<feature type="transmembrane region" description="Helical" evidence="11">
    <location>
        <begin position="18"/>
        <end position="39"/>
    </location>
</feature>
<evidence type="ECO:0000313" key="15">
    <source>
        <dbReference type="Proteomes" id="UP000235701"/>
    </source>
</evidence>
<evidence type="ECO:0000256" key="4">
    <source>
        <dbReference type="ARBA" id="ARBA00022448"/>
    </source>
</evidence>
<feature type="transmembrane region" description="Helical" evidence="11">
    <location>
        <begin position="141"/>
        <end position="161"/>
    </location>
</feature>
<feature type="transmembrane region" description="Helical" evidence="11">
    <location>
        <begin position="392"/>
        <end position="412"/>
    </location>
</feature>
<dbReference type="GO" id="GO:0015297">
    <property type="term" value="F:antiporter activity"/>
    <property type="evidence" value="ECO:0007669"/>
    <property type="project" value="InterPro"/>
</dbReference>
<evidence type="ECO:0000256" key="9">
    <source>
        <dbReference type="ARBA" id="ARBA00023251"/>
    </source>
</evidence>
<dbReference type="PIRSF" id="PIRSF006603">
    <property type="entry name" value="DinF"/>
    <property type="match status" value="1"/>
</dbReference>
<feature type="transmembrane region" description="Helical" evidence="11">
    <location>
        <begin position="320"/>
        <end position="339"/>
    </location>
</feature>
<evidence type="ECO:0000256" key="5">
    <source>
        <dbReference type="ARBA" id="ARBA00022475"/>
    </source>
</evidence>
<feature type="transmembrane region" description="Helical" evidence="11">
    <location>
        <begin position="51"/>
        <end position="77"/>
    </location>
</feature>
<keyword evidence="4" id="KW-0813">Transport</keyword>
<evidence type="ECO:0000256" key="6">
    <source>
        <dbReference type="ARBA" id="ARBA00022692"/>
    </source>
</evidence>
<dbReference type="InterPro" id="IPR045070">
    <property type="entry name" value="MATE_MepA-like"/>
</dbReference>
<dbReference type="GO" id="GO:0046677">
    <property type="term" value="P:response to antibiotic"/>
    <property type="evidence" value="ECO:0007669"/>
    <property type="project" value="UniProtKB-KW"/>
</dbReference>
<evidence type="ECO:0000256" key="3">
    <source>
        <dbReference type="ARBA" id="ARBA00022106"/>
    </source>
</evidence>
<proteinExistence type="inferred from homology"/>
<dbReference type="InterPro" id="IPR051327">
    <property type="entry name" value="MATE_MepA_subfamily"/>
</dbReference>
<feature type="compositionally biased region" description="Low complexity" evidence="10">
    <location>
        <begin position="464"/>
        <end position="475"/>
    </location>
</feature>
<dbReference type="InterPro" id="IPR002528">
    <property type="entry name" value="MATE_fam"/>
</dbReference>
<reference evidence="14" key="3">
    <citation type="submission" date="2017-12" db="EMBL/GenBank/DDBJ databases">
        <title>FDA dAtabase for Regulatory Grade micrObial Sequences (FDA-ARGOS): Supporting development and validation of Infectious Disease Dx tests.</title>
        <authorList>
            <person name="Hoffmann M."/>
            <person name="Allard M."/>
            <person name="Evans P."/>
            <person name="Brown E."/>
            <person name="Tallon L."/>
            <person name="Sadzewicz L."/>
            <person name="Sengamalay N."/>
            <person name="Ott S."/>
            <person name="Godinez A."/>
            <person name="Nagaraj S."/>
            <person name="Vavikolanu K."/>
            <person name="Aluvathingal J."/>
            <person name="Nadendla S."/>
            <person name="Sichtig H."/>
        </authorList>
    </citation>
    <scope>NUCLEOTIDE SEQUENCE [LARGE SCALE GENOMIC DNA]</scope>
    <source>
        <strain evidence="14">FDAARGOS_249</strain>
    </source>
</reference>
<feature type="region of interest" description="Disordered" evidence="10">
    <location>
        <begin position="463"/>
        <end position="482"/>
    </location>
</feature>
<feature type="transmembrane region" description="Helical" evidence="11">
    <location>
        <begin position="238"/>
        <end position="255"/>
    </location>
</feature>
<feature type="transmembrane region" description="Helical" evidence="11">
    <location>
        <begin position="359"/>
        <end position="380"/>
    </location>
</feature>
<name>A0A2J9PM66_9LACT</name>
<dbReference type="EMBL" id="PNHQ01000038">
    <property type="protein sequence ID" value="PMC78491.1"/>
    <property type="molecule type" value="Genomic_DNA"/>
</dbReference>
<dbReference type="EMBL" id="NBTM02000001">
    <property type="protein sequence ID" value="PNL91435.1"/>
    <property type="molecule type" value="Genomic_DNA"/>
</dbReference>
<evidence type="ECO:0000313" key="14">
    <source>
        <dbReference type="Proteomes" id="UP000192813"/>
    </source>
</evidence>
<accession>A0A2J9PM66</accession>
<evidence type="ECO:0000313" key="12">
    <source>
        <dbReference type="EMBL" id="PMC78491.1"/>
    </source>
</evidence>
<dbReference type="AlphaFoldDB" id="A0A2J9PM66"/>
<keyword evidence="7 11" id="KW-1133">Transmembrane helix</keyword>
<dbReference type="InterPro" id="IPR048279">
    <property type="entry name" value="MdtK-like"/>
</dbReference>
<evidence type="ECO:0000256" key="7">
    <source>
        <dbReference type="ARBA" id="ARBA00022989"/>
    </source>
</evidence>
<keyword evidence="5" id="KW-1003">Cell membrane</keyword>
<keyword evidence="15" id="KW-1185">Reference proteome</keyword>
<dbReference type="GO" id="GO:0042910">
    <property type="term" value="F:xenobiotic transmembrane transporter activity"/>
    <property type="evidence" value="ECO:0007669"/>
    <property type="project" value="InterPro"/>
</dbReference>
<reference evidence="13" key="2">
    <citation type="submission" date="2017-12" db="EMBL/GenBank/DDBJ databases">
        <title>FDA dAtabase for Regulatory Grade micrObial Sequences (FDA-ARGOS): Supporting development and validation of Infectious Disease Dx tests.</title>
        <authorList>
            <person name="Campos J."/>
            <person name="Goldberg B."/>
            <person name="Tallon L.J."/>
            <person name="Sadzewicz L."/>
            <person name="Sengamalay N."/>
            <person name="Ott S."/>
            <person name="Godinez A."/>
            <person name="Nagaraj S."/>
            <person name="Vyas G."/>
            <person name="Aluvathingal J."/>
            <person name="Nadendla S."/>
            <person name="Geyer C."/>
            <person name="Nandy P."/>
            <person name="Hobson J."/>
            <person name="Sichtig H."/>
        </authorList>
    </citation>
    <scope>NUCLEOTIDE SEQUENCE</scope>
    <source>
        <strain evidence="13">FDAARGOS_249</strain>
    </source>
</reference>
<comment type="subcellular location">
    <subcellularLocation>
        <location evidence="1">Cell membrane</location>
        <topology evidence="1">Multi-pass membrane protein</topology>
    </subcellularLocation>
</comment>
<evidence type="ECO:0000256" key="1">
    <source>
        <dbReference type="ARBA" id="ARBA00004651"/>
    </source>
</evidence>